<dbReference type="AlphaFoldDB" id="A0A2X2CA16"/>
<feature type="binding site" evidence="9">
    <location>
        <position position="134"/>
    </location>
    <ligand>
        <name>substrate</name>
    </ligand>
</feature>
<feature type="binding site" evidence="9">
    <location>
        <position position="21"/>
    </location>
    <ligand>
        <name>substrate</name>
    </ligand>
</feature>
<dbReference type="SUPFAM" id="SSF53383">
    <property type="entry name" value="PLP-dependent transferases"/>
    <property type="match status" value="1"/>
</dbReference>
<evidence type="ECO:0000259" key="11">
    <source>
        <dbReference type="Pfam" id="PF00155"/>
    </source>
</evidence>
<keyword evidence="5 9" id="KW-0808">Transferase</keyword>
<feature type="binding site" evidence="9">
    <location>
        <begin position="109"/>
        <end position="110"/>
    </location>
    <ligand>
        <name>pyridoxal 5'-phosphate</name>
        <dbReference type="ChEBI" id="CHEBI:597326"/>
    </ligand>
</feature>
<name>A0A2X2CA16_PROMI</name>
<evidence type="ECO:0000256" key="7">
    <source>
        <dbReference type="ARBA" id="ARBA00022898"/>
    </source>
</evidence>
<comment type="pathway">
    <text evidence="2 9">Cofactor biosynthesis; biotin biosynthesis.</text>
</comment>
<dbReference type="Gene3D" id="3.40.640.10">
    <property type="entry name" value="Type I PLP-dependent aspartate aminotransferase-like (Major domain)"/>
    <property type="match status" value="1"/>
</dbReference>
<feature type="binding site" evidence="9">
    <location>
        <position position="234"/>
    </location>
    <ligand>
        <name>pyridoxal 5'-phosphate</name>
        <dbReference type="ChEBI" id="CHEBI:597326"/>
    </ligand>
</feature>
<dbReference type="GO" id="GO:0003779">
    <property type="term" value="F:actin binding"/>
    <property type="evidence" value="ECO:0007669"/>
    <property type="project" value="InterPro"/>
</dbReference>
<dbReference type="GO" id="GO:0008710">
    <property type="term" value="F:8-amino-7-oxononanoate synthase activity"/>
    <property type="evidence" value="ECO:0007669"/>
    <property type="project" value="UniProtKB-UniRule"/>
</dbReference>
<dbReference type="EMBL" id="UAUE01000031">
    <property type="protein sequence ID" value="SPZ02586.1"/>
    <property type="molecule type" value="Genomic_DNA"/>
</dbReference>
<dbReference type="InterPro" id="IPR015422">
    <property type="entry name" value="PyrdxlP-dep_Trfase_small"/>
</dbReference>
<feature type="domain" description="Aminotransferase class I/classII large" evidence="11">
    <location>
        <begin position="41"/>
        <end position="371"/>
    </location>
</feature>
<dbReference type="InterPro" id="IPR015424">
    <property type="entry name" value="PyrdxlP-dep_Trfase"/>
</dbReference>
<evidence type="ECO:0000256" key="4">
    <source>
        <dbReference type="ARBA" id="ARBA00011738"/>
    </source>
</evidence>
<sequence length="453" mass="50155">MSWQNYLDKRLNERRNTPLWRKRQVIQHSNGRYLTTLSGDKYVNFSGNDYLGISQHPDVIQAWQRGANEYGVGSGGSGHITGFTQAHQQLEQQLADWLGYDHALLFSSGYSANQGVIATLLEKEDAIIADKLCHASLMEAAILSPASLWRFLHNSAPSLSQRLHKTSANKSLVVTEGVFSMDGDKAPLAAMAEISQQHQAWLMVDDAHGIGVLGKEGKGSCHEAGIKPELLIATFGKAFGISGAAVLCNKATAEFFEQYSRHLIYSTSMPPAQAVALHAALKVIKQDDEGREYLQQLISFFRQGVSSLPVTLLPSQTAIQPLIIGDELRCQQLSDYLQREGFWVKAIFPPTVPPHSARLRITLTTRHQISDIAMLIELLHGFLSIKTDKQQIAQCFSKAASHYDHHASIQRYSGDKLMYLARHQAGDRVLDAGCGTGYFSQKMATTRAVCYRT</sequence>
<dbReference type="InterPro" id="IPR022834">
    <property type="entry name" value="AONS_Proteobacteria"/>
</dbReference>
<dbReference type="InterPro" id="IPR015421">
    <property type="entry name" value="PyrdxlP-dep_Trfase_major"/>
</dbReference>
<feature type="binding site" evidence="9">
    <location>
        <position position="180"/>
    </location>
    <ligand>
        <name>pyridoxal 5'-phosphate</name>
        <dbReference type="ChEBI" id="CHEBI:597326"/>
    </ligand>
</feature>
<evidence type="ECO:0000313" key="12">
    <source>
        <dbReference type="EMBL" id="SPZ02586.1"/>
    </source>
</evidence>
<feature type="binding site" evidence="9">
    <location>
        <position position="351"/>
    </location>
    <ligand>
        <name>substrate</name>
    </ligand>
</feature>
<feature type="modified residue" description="N6-(pyridoxal phosphate)lysine" evidence="9 10">
    <location>
        <position position="237"/>
    </location>
</feature>
<dbReference type="UniPathway" id="UPA00078"/>
<dbReference type="InterPro" id="IPR029063">
    <property type="entry name" value="SAM-dependent_MTases_sf"/>
</dbReference>
<comment type="catalytic activity">
    <reaction evidence="8 9">
        <text>6-carboxyhexanoyl-[ACP] + L-alanine + H(+) = (8S)-8-amino-7-oxononanoate + holo-[ACP] + CO2</text>
        <dbReference type="Rhea" id="RHEA:42288"/>
        <dbReference type="Rhea" id="RHEA-COMP:9685"/>
        <dbReference type="Rhea" id="RHEA-COMP:9955"/>
        <dbReference type="ChEBI" id="CHEBI:15378"/>
        <dbReference type="ChEBI" id="CHEBI:16526"/>
        <dbReference type="ChEBI" id="CHEBI:57972"/>
        <dbReference type="ChEBI" id="CHEBI:64479"/>
        <dbReference type="ChEBI" id="CHEBI:78846"/>
        <dbReference type="ChEBI" id="CHEBI:149468"/>
        <dbReference type="EC" id="2.3.1.47"/>
    </reaction>
</comment>
<protein>
    <recommendedName>
        <fullName evidence="9">8-amino-7-oxononanoate synthase</fullName>
        <shortName evidence="9">AONS</shortName>
        <ecNumber evidence="9">2.3.1.47</ecNumber>
    </recommendedName>
    <alternativeName>
        <fullName evidence="9">7-keto-8-amino-pelargonic acid synthase</fullName>
        <shortName evidence="9">7-KAP synthase</shortName>
        <shortName evidence="9">KAPA synthase</shortName>
    </alternativeName>
    <alternativeName>
        <fullName evidence="9">8-amino-7-ketopelargonate synthase</fullName>
    </alternativeName>
</protein>
<accession>A0A2X2CA16</accession>
<evidence type="ECO:0000256" key="6">
    <source>
        <dbReference type="ARBA" id="ARBA00022756"/>
    </source>
</evidence>
<comment type="similarity">
    <text evidence="3 9">Belongs to the class-II pyridoxal-phosphate-dependent aminotransferase family. BioF subfamily.</text>
</comment>
<evidence type="ECO:0000256" key="9">
    <source>
        <dbReference type="HAMAP-Rule" id="MF_01693"/>
    </source>
</evidence>
<comment type="subunit">
    <text evidence="4 9">Homodimer.</text>
</comment>
<dbReference type="GO" id="GO:0009102">
    <property type="term" value="P:biotin biosynthetic process"/>
    <property type="evidence" value="ECO:0007669"/>
    <property type="project" value="UniProtKB-UniRule"/>
</dbReference>
<dbReference type="Gene3D" id="3.40.50.150">
    <property type="entry name" value="Vaccinia Virus protein VP39"/>
    <property type="match status" value="1"/>
</dbReference>
<dbReference type="GO" id="GO:0030170">
    <property type="term" value="F:pyridoxal phosphate binding"/>
    <property type="evidence" value="ECO:0007669"/>
    <property type="project" value="UniProtKB-UniRule"/>
</dbReference>
<evidence type="ECO:0000256" key="8">
    <source>
        <dbReference type="ARBA" id="ARBA00047715"/>
    </source>
</evidence>
<evidence type="ECO:0000256" key="3">
    <source>
        <dbReference type="ARBA" id="ARBA00010008"/>
    </source>
</evidence>
<keyword evidence="6 9" id="KW-0093">Biotin biosynthesis</keyword>
<evidence type="ECO:0000256" key="2">
    <source>
        <dbReference type="ARBA" id="ARBA00004746"/>
    </source>
</evidence>
<dbReference type="InterPro" id="IPR050087">
    <property type="entry name" value="AON_synthase_class-II"/>
</dbReference>
<organism evidence="12 13">
    <name type="scientific">Proteus mirabilis</name>
    <dbReference type="NCBI Taxonomy" id="584"/>
    <lineage>
        <taxon>Bacteria</taxon>
        <taxon>Pseudomonadati</taxon>
        <taxon>Pseudomonadota</taxon>
        <taxon>Gammaproteobacteria</taxon>
        <taxon>Enterobacterales</taxon>
        <taxon>Morganellaceae</taxon>
        <taxon>Proteus</taxon>
    </lineage>
</organism>
<gene>
    <name evidence="9 12" type="primary">bioF</name>
    <name evidence="12" type="ORF">NCTC10975_04556</name>
</gene>
<dbReference type="Pfam" id="PF00155">
    <property type="entry name" value="Aminotran_1_2"/>
    <property type="match status" value="1"/>
</dbReference>
<dbReference type="NCBIfam" id="TIGR00858">
    <property type="entry name" value="bioF"/>
    <property type="match status" value="1"/>
</dbReference>
<dbReference type="HAMAP" id="MF_01693">
    <property type="entry name" value="BioF_aminotrans_2"/>
    <property type="match status" value="1"/>
</dbReference>
<proteinExistence type="inferred from homology"/>
<keyword evidence="12" id="KW-0012">Acyltransferase</keyword>
<dbReference type="CDD" id="cd06454">
    <property type="entry name" value="KBL_like"/>
    <property type="match status" value="1"/>
</dbReference>
<dbReference type="EC" id="2.3.1.47" evidence="9"/>
<evidence type="ECO:0000313" key="13">
    <source>
        <dbReference type="Proteomes" id="UP000251485"/>
    </source>
</evidence>
<dbReference type="InterPro" id="IPR027310">
    <property type="entry name" value="Profilin_CS"/>
</dbReference>
<comment type="cofactor">
    <cofactor evidence="1 9 10">
        <name>pyridoxal 5'-phosphate</name>
        <dbReference type="ChEBI" id="CHEBI:597326"/>
    </cofactor>
</comment>
<keyword evidence="7 9" id="KW-0663">Pyridoxal phosphate</keyword>
<dbReference type="Proteomes" id="UP000251485">
    <property type="component" value="Unassembled WGS sequence"/>
</dbReference>
<dbReference type="SUPFAM" id="SSF53335">
    <property type="entry name" value="S-adenosyl-L-methionine-dependent methyltransferases"/>
    <property type="match status" value="1"/>
</dbReference>
<dbReference type="PROSITE" id="PS00599">
    <property type="entry name" value="AA_TRANSFER_CLASS_2"/>
    <property type="match status" value="1"/>
</dbReference>
<evidence type="ECO:0000256" key="1">
    <source>
        <dbReference type="ARBA" id="ARBA00001933"/>
    </source>
</evidence>
<dbReference type="Gene3D" id="3.90.1150.10">
    <property type="entry name" value="Aspartate Aminotransferase, domain 1"/>
    <property type="match status" value="1"/>
</dbReference>
<evidence type="ECO:0000256" key="10">
    <source>
        <dbReference type="PIRSR" id="PIRSR604723-51"/>
    </source>
</evidence>
<dbReference type="PANTHER" id="PTHR13693:SF100">
    <property type="entry name" value="8-AMINO-7-OXONONANOATE SYNTHASE"/>
    <property type="match status" value="1"/>
</dbReference>
<dbReference type="InterPro" id="IPR001917">
    <property type="entry name" value="Aminotrans_II_pyridoxalP_BS"/>
</dbReference>
<dbReference type="PROSITE" id="PS00414">
    <property type="entry name" value="PROFILIN"/>
    <property type="match status" value="1"/>
</dbReference>
<comment type="function">
    <text evidence="9">Catalyzes the decarboxylative condensation of pimeloyl-[acyl-carrier protein] and L-alanine to produce 8-amino-7-oxononanoate (AON), [acyl-carrier protein], and carbon dioxide.</text>
</comment>
<dbReference type="PANTHER" id="PTHR13693">
    <property type="entry name" value="CLASS II AMINOTRANSFERASE/8-AMINO-7-OXONONANOATE SYNTHASE"/>
    <property type="match status" value="1"/>
</dbReference>
<reference evidence="12 13" key="1">
    <citation type="submission" date="2018-06" db="EMBL/GenBank/DDBJ databases">
        <authorList>
            <consortium name="Pathogen Informatics"/>
            <person name="Doyle S."/>
        </authorList>
    </citation>
    <scope>NUCLEOTIDE SEQUENCE [LARGE SCALE GENOMIC DNA]</scope>
    <source>
        <strain evidence="12 13">NCTC10975</strain>
    </source>
</reference>
<feature type="binding site" evidence="9">
    <location>
        <position position="208"/>
    </location>
    <ligand>
        <name>pyridoxal 5'-phosphate</name>
        <dbReference type="ChEBI" id="CHEBI:597326"/>
    </ligand>
</feature>
<evidence type="ECO:0000256" key="5">
    <source>
        <dbReference type="ARBA" id="ARBA00022679"/>
    </source>
</evidence>
<dbReference type="InterPro" id="IPR004839">
    <property type="entry name" value="Aminotransferase_I/II_large"/>
</dbReference>
<dbReference type="InterPro" id="IPR004723">
    <property type="entry name" value="AONS_Archaea/Proteobacteria"/>
</dbReference>